<sequence>MTSMDGNDQRDWDIALKGAEAFLNTSYNKSTGRTPFEVLYGYNAKFHDGALREIAETEDNVAWTDPQQLQAEVRPKITGLSGKVQEKVRHGSLQWRRAQGWRRSRHAMCSRAYRRTDKDAASIQRAAGLHRR</sequence>
<proteinExistence type="predicted"/>
<name>A0AAQ4E6N9_AMBAM</name>
<organism evidence="1 2">
    <name type="scientific">Amblyomma americanum</name>
    <name type="common">Lone star tick</name>
    <dbReference type="NCBI Taxonomy" id="6943"/>
    <lineage>
        <taxon>Eukaryota</taxon>
        <taxon>Metazoa</taxon>
        <taxon>Ecdysozoa</taxon>
        <taxon>Arthropoda</taxon>
        <taxon>Chelicerata</taxon>
        <taxon>Arachnida</taxon>
        <taxon>Acari</taxon>
        <taxon>Parasitiformes</taxon>
        <taxon>Ixodida</taxon>
        <taxon>Ixodoidea</taxon>
        <taxon>Ixodidae</taxon>
        <taxon>Amblyomminae</taxon>
        <taxon>Amblyomma</taxon>
    </lineage>
</organism>
<dbReference type="AlphaFoldDB" id="A0AAQ4E6N9"/>
<dbReference type="Proteomes" id="UP001321473">
    <property type="component" value="Unassembled WGS sequence"/>
</dbReference>
<dbReference type="InterPro" id="IPR036397">
    <property type="entry name" value="RNaseH_sf"/>
</dbReference>
<dbReference type="GO" id="GO:0003676">
    <property type="term" value="F:nucleic acid binding"/>
    <property type="evidence" value="ECO:0007669"/>
    <property type="project" value="InterPro"/>
</dbReference>
<protein>
    <submittedName>
        <fullName evidence="1">Uncharacterized protein</fullName>
    </submittedName>
</protein>
<keyword evidence="2" id="KW-1185">Reference proteome</keyword>
<accession>A0AAQ4E6N9</accession>
<gene>
    <name evidence="1" type="ORF">V5799_013153</name>
</gene>
<dbReference type="EMBL" id="JARKHS020021223">
    <property type="protein sequence ID" value="KAK8770381.1"/>
    <property type="molecule type" value="Genomic_DNA"/>
</dbReference>
<dbReference type="Gene3D" id="3.30.420.10">
    <property type="entry name" value="Ribonuclease H-like superfamily/Ribonuclease H"/>
    <property type="match status" value="1"/>
</dbReference>
<reference evidence="1 2" key="1">
    <citation type="journal article" date="2023" name="Arcadia Sci">
        <title>De novo assembly of a long-read Amblyomma americanum tick genome.</title>
        <authorList>
            <person name="Chou S."/>
            <person name="Poskanzer K.E."/>
            <person name="Rollins M."/>
            <person name="Thuy-Boun P.S."/>
        </authorList>
    </citation>
    <scope>NUCLEOTIDE SEQUENCE [LARGE SCALE GENOMIC DNA]</scope>
    <source>
        <strain evidence="1">F_SG_1</strain>
        <tissue evidence="1">Salivary glands</tissue>
    </source>
</reference>
<evidence type="ECO:0000313" key="2">
    <source>
        <dbReference type="Proteomes" id="UP001321473"/>
    </source>
</evidence>
<evidence type="ECO:0000313" key="1">
    <source>
        <dbReference type="EMBL" id="KAK8770381.1"/>
    </source>
</evidence>
<comment type="caution">
    <text evidence="1">The sequence shown here is derived from an EMBL/GenBank/DDBJ whole genome shotgun (WGS) entry which is preliminary data.</text>
</comment>